<dbReference type="STRING" id="546871.SAMN04488543_3889"/>
<evidence type="ECO:0000259" key="1">
    <source>
        <dbReference type="Pfam" id="PF12728"/>
    </source>
</evidence>
<dbReference type="AlphaFoldDB" id="A0A1H1ZN54"/>
<dbReference type="InterPro" id="IPR009061">
    <property type="entry name" value="DNA-bd_dom_put_sf"/>
</dbReference>
<reference evidence="2 3" key="1">
    <citation type="submission" date="2016-10" db="EMBL/GenBank/DDBJ databases">
        <authorList>
            <person name="de Groot N.N."/>
        </authorList>
    </citation>
    <scope>NUCLEOTIDE SEQUENCE [LARGE SCALE GENOMIC DNA]</scope>
    <source>
        <strain evidence="2 3">DSM 21741</strain>
    </source>
</reference>
<organism evidence="2 3">
    <name type="scientific">Friedmanniella luteola</name>
    <dbReference type="NCBI Taxonomy" id="546871"/>
    <lineage>
        <taxon>Bacteria</taxon>
        <taxon>Bacillati</taxon>
        <taxon>Actinomycetota</taxon>
        <taxon>Actinomycetes</taxon>
        <taxon>Propionibacteriales</taxon>
        <taxon>Nocardioidaceae</taxon>
        <taxon>Friedmanniella</taxon>
    </lineage>
</organism>
<evidence type="ECO:0000313" key="2">
    <source>
        <dbReference type="EMBL" id="SDT35148.1"/>
    </source>
</evidence>
<dbReference type="SUPFAM" id="SSF46955">
    <property type="entry name" value="Putative DNA-binding domain"/>
    <property type="match status" value="1"/>
</dbReference>
<proteinExistence type="predicted"/>
<sequence>MTTWKVERMAQIADRLWSVKDVSEYLGVPVHTLYAWRSAGTGPPGRRVGRLLRYRQQDVRDWVASLSTEVA</sequence>
<evidence type="ECO:0000313" key="3">
    <source>
        <dbReference type="Proteomes" id="UP000199092"/>
    </source>
</evidence>
<protein>
    <submittedName>
        <fullName evidence="2">DNA binding domain-containing protein, excisionase family</fullName>
    </submittedName>
</protein>
<dbReference type="Pfam" id="PF12728">
    <property type="entry name" value="HTH_17"/>
    <property type="match status" value="1"/>
</dbReference>
<accession>A0A1H1ZN54</accession>
<feature type="domain" description="Helix-turn-helix" evidence="1">
    <location>
        <begin position="18"/>
        <end position="65"/>
    </location>
</feature>
<dbReference type="Proteomes" id="UP000199092">
    <property type="component" value="Chromosome I"/>
</dbReference>
<dbReference type="Gene3D" id="1.10.1660.10">
    <property type="match status" value="1"/>
</dbReference>
<name>A0A1H1ZN54_9ACTN</name>
<keyword evidence="3" id="KW-1185">Reference proteome</keyword>
<dbReference type="EMBL" id="LT629749">
    <property type="protein sequence ID" value="SDT35148.1"/>
    <property type="molecule type" value="Genomic_DNA"/>
</dbReference>
<gene>
    <name evidence="2" type="ORF">SAMN04488543_3889</name>
</gene>
<dbReference type="InterPro" id="IPR041657">
    <property type="entry name" value="HTH_17"/>
</dbReference>